<proteinExistence type="predicted"/>
<dbReference type="RefSeq" id="WP_346145760.1">
    <property type="nucleotide sequence ID" value="NZ_BAAAUA010000023.1"/>
</dbReference>
<evidence type="ECO:0000313" key="2">
    <source>
        <dbReference type="EMBL" id="MFC5641192.1"/>
    </source>
</evidence>
<accession>A0ABW0V8G1</accession>
<dbReference type="EMBL" id="JBHSOC010000009">
    <property type="protein sequence ID" value="MFC5641192.1"/>
    <property type="molecule type" value="Genomic_DNA"/>
</dbReference>
<keyword evidence="3" id="KW-1185">Reference proteome</keyword>
<dbReference type="Proteomes" id="UP001596066">
    <property type="component" value="Unassembled WGS sequence"/>
</dbReference>
<evidence type="ECO:0000313" key="3">
    <source>
        <dbReference type="Proteomes" id="UP001596066"/>
    </source>
</evidence>
<organism evidence="2 3">
    <name type="scientific">Kitasatospora cinereorecta</name>
    <dbReference type="NCBI Taxonomy" id="285560"/>
    <lineage>
        <taxon>Bacteria</taxon>
        <taxon>Bacillati</taxon>
        <taxon>Actinomycetota</taxon>
        <taxon>Actinomycetes</taxon>
        <taxon>Kitasatosporales</taxon>
        <taxon>Streptomycetaceae</taxon>
        <taxon>Kitasatospora</taxon>
    </lineage>
</organism>
<dbReference type="InterPro" id="IPR043519">
    <property type="entry name" value="NT_sf"/>
</dbReference>
<dbReference type="SUPFAM" id="SSF81301">
    <property type="entry name" value="Nucleotidyltransferase"/>
    <property type="match status" value="1"/>
</dbReference>
<dbReference type="Gene3D" id="3.30.460.10">
    <property type="entry name" value="Beta Polymerase, domain 2"/>
    <property type="match status" value="1"/>
</dbReference>
<evidence type="ECO:0000259" key="1">
    <source>
        <dbReference type="Pfam" id="PF01909"/>
    </source>
</evidence>
<gene>
    <name evidence="2" type="ORF">ACFPZF_07445</name>
</gene>
<protein>
    <submittedName>
        <fullName evidence="2">Nucleotidyltransferase domain-containing protein</fullName>
    </submittedName>
</protein>
<name>A0ABW0V8G1_9ACTN</name>
<comment type="caution">
    <text evidence="2">The sequence shown here is derived from an EMBL/GenBank/DDBJ whole genome shotgun (WGS) entry which is preliminary data.</text>
</comment>
<dbReference type="Pfam" id="PF01909">
    <property type="entry name" value="NTP_transf_2"/>
    <property type="match status" value="1"/>
</dbReference>
<sequence>MNGMDAIESARALVRELFPEAVAAFLGGSLARGRGTASSDLDVVVICRAPVEVRRENVGWQGRPAELFVHTAESVRTMFAWDRAAGVPTMASLCAEGLVLVSVDGCAEQVAEDARRTVTAGPAPLSPAALDALRYQVTDLLDDLLDARDPDERLAVAAVLHQQAAELLLGAAGIWRGKGKWLARALRAGAPDLADAYLTGYRTLAAGGPAAPFADAVAAVLARSGGPLREGDRRAAPPALLAGPV</sequence>
<dbReference type="CDD" id="cd05403">
    <property type="entry name" value="NT_KNTase_like"/>
    <property type="match status" value="1"/>
</dbReference>
<reference evidence="3" key="1">
    <citation type="journal article" date="2019" name="Int. J. Syst. Evol. Microbiol.">
        <title>The Global Catalogue of Microorganisms (GCM) 10K type strain sequencing project: providing services to taxonomists for standard genome sequencing and annotation.</title>
        <authorList>
            <consortium name="The Broad Institute Genomics Platform"/>
            <consortium name="The Broad Institute Genome Sequencing Center for Infectious Disease"/>
            <person name="Wu L."/>
            <person name="Ma J."/>
        </authorList>
    </citation>
    <scope>NUCLEOTIDE SEQUENCE [LARGE SCALE GENOMIC DNA]</scope>
    <source>
        <strain evidence="3">CGMCC 4.1622</strain>
    </source>
</reference>
<feature type="domain" description="Polymerase nucleotidyl transferase" evidence="1">
    <location>
        <begin position="11"/>
        <end position="57"/>
    </location>
</feature>
<dbReference type="InterPro" id="IPR002934">
    <property type="entry name" value="Polymerase_NTP_transf_dom"/>
</dbReference>